<reference evidence="5" key="1">
    <citation type="submission" date="2013-07" db="EMBL/GenBank/DDBJ databases">
        <title>Sub-species coevolution in mutualistic symbiosis.</title>
        <authorList>
            <person name="Murfin K."/>
            <person name="Klassen J."/>
            <person name="Lee M."/>
            <person name="Forst S."/>
            <person name="Stock P."/>
            <person name="Goodrich-Blair H."/>
        </authorList>
    </citation>
    <scope>NUCLEOTIDE SEQUENCE [LARGE SCALE GENOMIC DNA]</scope>
    <source>
        <strain evidence="5">Oregonense</strain>
    </source>
</reference>
<comment type="caution">
    <text evidence="5">The sequence shown here is derived from an EMBL/GenBank/DDBJ whole genome shotgun (WGS) entry which is preliminary data.</text>
</comment>
<evidence type="ECO:0000256" key="4">
    <source>
        <dbReference type="ARBA" id="ARBA00023163"/>
    </source>
</evidence>
<evidence type="ECO:0000256" key="1">
    <source>
        <dbReference type="ARBA" id="ARBA00010234"/>
    </source>
</evidence>
<dbReference type="AlphaFoldDB" id="A0A077P3M3"/>
<evidence type="ECO:0000256" key="3">
    <source>
        <dbReference type="ARBA" id="ARBA00023125"/>
    </source>
</evidence>
<comment type="similarity">
    <text evidence="1">Belongs to the phage antitermination Q type 1 family.</text>
</comment>
<gene>
    <name evidence="5" type="ORF">XBO1_1900026</name>
</gene>
<dbReference type="Pfam" id="PF06530">
    <property type="entry name" value="Phage_antitermQ"/>
    <property type="match status" value="1"/>
</dbReference>
<keyword evidence="2" id="KW-0805">Transcription regulation</keyword>
<dbReference type="Proteomes" id="UP000028483">
    <property type="component" value="Unassembled WGS sequence"/>
</dbReference>
<evidence type="ECO:0000313" key="5">
    <source>
        <dbReference type="EMBL" id="CDH05409.1"/>
    </source>
</evidence>
<organism evidence="5 6">
    <name type="scientific">Xenorhabdus bovienii str. oregonense</name>
    <dbReference type="NCBI Taxonomy" id="1398202"/>
    <lineage>
        <taxon>Bacteria</taxon>
        <taxon>Pseudomonadati</taxon>
        <taxon>Pseudomonadota</taxon>
        <taxon>Gammaproteobacteria</taxon>
        <taxon>Enterobacterales</taxon>
        <taxon>Morganellaceae</taxon>
        <taxon>Xenorhabdus</taxon>
    </lineage>
</organism>
<sequence length="132" mass="14711">MRDMRMILNQWGAWVCDGKSPVDWPSVAAGFKRLLPRNRRMRSPCCDDDGVALDAAVLRLKQHDPYLFQLIVLHYIKGIALRSMSDPLGISHNEVTKRVQVAEGFIEGVLAVSGVTLEINKGVRKEVVKAVA</sequence>
<evidence type="ECO:0000313" key="6">
    <source>
        <dbReference type="Proteomes" id="UP000028483"/>
    </source>
</evidence>
<proteinExistence type="inferred from homology"/>
<accession>A0A077P3M3</accession>
<keyword evidence="3" id="KW-0238">DNA-binding</keyword>
<keyword evidence="4" id="KW-0804">Transcription</keyword>
<dbReference type="GO" id="GO:0003677">
    <property type="term" value="F:DNA binding"/>
    <property type="evidence" value="ECO:0007669"/>
    <property type="project" value="UniProtKB-KW"/>
</dbReference>
<dbReference type="RefSeq" id="WP_038255965.1">
    <property type="nucleotide sequence ID" value="NZ_CAWLUU010000164.1"/>
</dbReference>
<dbReference type="HOGENOM" id="CLU_129825_0_0_6"/>
<name>A0A077P3M3_XENBV</name>
<protein>
    <submittedName>
        <fullName evidence="5">Putative antitermination protein Q</fullName>
    </submittedName>
</protein>
<dbReference type="EMBL" id="CBSX010000102">
    <property type="protein sequence ID" value="CDH05409.1"/>
    <property type="molecule type" value="Genomic_DNA"/>
</dbReference>
<dbReference type="GO" id="GO:0060567">
    <property type="term" value="P:negative regulation of termination of DNA-templated transcription"/>
    <property type="evidence" value="ECO:0007669"/>
    <property type="project" value="InterPro"/>
</dbReference>
<dbReference type="InterPro" id="IPR010534">
    <property type="entry name" value="Phage_933W_GpQ"/>
</dbReference>
<evidence type="ECO:0000256" key="2">
    <source>
        <dbReference type="ARBA" id="ARBA00023015"/>
    </source>
</evidence>